<dbReference type="SUPFAM" id="SSF54518">
    <property type="entry name" value="Tubby C-terminal domain-like"/>
    <property type="match status" value="1"/>
</dbReference>
<dbReference type="InterPro" id="IPR025659">
    <property type="entry name" value="Tubby-like_C"/>
</dbReference>
<name>A0A813EYN1_POLGL</name>
<accession>A0A813EYN1</accession>
<comment type="caution">
    <text evidence="2">The sequence shown here is derived from an EMBL/GenBank/DDBJ whole genome shotgun (WGS) entry which is preliminary data.</text>
</comment>
<dbReference type="Pfam" id="PF04525">
    <property type="entry name" value="LOR"/>
    <property type="match status" value="1"/>
</dbReference>
<dbReference type="EMBL" id="CAJNNV010017277">
    <property type="protein sequence ID" value="CAE8605032.1"/>
    <property type="molecule type" value="Genomic_DNA"/>
</dbReference>
<proteinExistence type="inferred from homology"/>
<sequence length="229" mass="24855">MGCVNSTADTLIVIKAVDAGALTVFADGKYVVPPGKSALIWTKAKFWSISGDSFKIKDMSTGKDGNVLFEVAGKAYSFTNKRTLVDSKTQEPVFVMTEAAMQFDDKQTVYSGDGKTELFKVASNFGNTKQSTNGLKNNQGKKITLEGKMNLLSKKGHVCLGDVNTGRPIGKVCSPVQIQNLIPDWSAGGSGWARHDYFIEIAPGVDMALIIAMVLAYEQMEQSYDDEMN</sequence>
<dbReference type="AlphaFoldDB" id="A0A813EYN1"/>
<gene>
    <name evidence="2" type="ORF">PGLA1383_LOCUS23169</name>
</gene>
<evidence type="ECO:0000313" key="2">
    <source>
        <dbReference type="EMBL" id="CAE8605032.1"/>
    </source>
</evidence>
<keyword evidence="3" id="KW-1185">Reference proteome</keyword>
<evidence type="ECO:0000313" key="3">
    <source>
        <dbReference type="Proteomes" id="UP000654075"/>
    </source>
</evidence>
<dbReference type="InterPro" id="IPR038595">
    <property type="entry name" value="LOR_sf"/>
</dbReference>
<protein>
    <recommendedName>
        <fullName evidence="4">Phospholipid scramblase</fullName>
    </recommendedName>
</protein>
<reference evidence="2" key="1">
    <citation type="submission" date="2021-02" db="EMBL/GenBank/DDBJ databases">
        <authorList>
            <person name="Dougan E. K."/>
            <person name="Rhodes N."/>
            <person name="Thang M."/>
            <person name="Chan C."/>
        </authorList>
    </citation>
    <scope>NUCLEOTIDE SEQUENCE</scope>
</reference>
<dbReference type="InterPro" id="IPR007612">
    <property type="entry name" value="LOR"/>
</dbReference>
<dbReference type="Gene3D" id="2.40.160.200">
    <property type="entry name" value="LURP1-related"/>
    <property type="match status" value="1"/>
</dbReference>
<comment type="similarity">
    <text evidence="1">Belongs to the LOR family.</text>
</comment>
<evidence type="ECO:0008006" key="4">
    <source>
        <dbReference type="Google" id="ProtNLM"/>
    </source>
</evidence>
<dbReference type="PANTHER" id="PTHR31087:SF161">
    <property type="entry name" value="TUBBY C 2 FAMILY PROTEIN"/>
    <property type="match status" value="1"/>
</dbReference>
<evidence type="ECO:0000256" key="1">
    <source>
        <dbReference type="ARBA" id="ARBA00005437"/>
    </source>
</evidence>
<organism evidence="2 3">
    <name type="scientific">Polarella glacialis</name>
    <name type="common">Dinoflagellate</name>
    <dbReference type="NCBI Taxonomy" id="89957"/>
    <lineage>
        <taxon>Eukaryota</taxon>
        <taxon>Sar</taxon>
        <taxon>Alveolata</taxon>
        <taxon>Dinophyceae</taxon>
        <taxon>Suessiales</taxon>
        <taxon>Suessiaceae</taxon>
        <taxon>Polarella</taxon>
    </lineage>
</organism>
<dbReference type="OrthoDB" id="97518at2759"/>
<dbReference type="PANTHER" id="PTHR31087">
    <property type="match status" value="1"/>
</dbReference>
<dbReference type="Proteomes" id="UP000654075">
    <property type="component" value="Unassembled WGS sequence"/>
</dbReference>